<dbReference type="InterPro" id="IPR015424">
    <property type="entry name" value="PyrdxlP-dep_Trfase"/>
</dbReference>
<dbReference type="SUPFAM" id="SSF46785">
    <property type="entry name" value="Winged helix' DNA-binding domain"/>
    <property type="match status" value="1"/>
</dbReference>
<dbReference type="InterPro" id="IPR015422">
    <property type="entry name" value="PyrdxlP-dep_Trfase_small"/>
</dbReference>
<evidence type="ECO:0000256" key="3">
    <source>
        <dbReference type="ARBA" id="ARBA00022898"/>
    </source>
</evidence>
<keyword evidence="9" id="KW-1185">Reference proteome</keyword>
<keyword evidence="8" id="KW-0032">Aminotransferase</keyword>
<evidence type="ECO:0000256" key="4">
    <source>
        <dbReference type="ARBA" id="ARBA00023015"/>
    </source>
</evidence>
<organism evidence="8 9">
    <name type="scientific">Vogesella aquatica</name>
    <dbReference type="NCBI Taxonomy" id="2984206"/>
    <lineage>
        <taxon>Bacteria</taxon>
        <taxon>Pseudomonadati</taxon>
        <taxon>Pseudomonadota</taxon>
        <taxon>Betaproteobacteria</taxon>
        <taxon>Neisseriales</taxon>
        <taxon>Chromobacteriaceae</taxon>
        <taxon>Vogesella</taxon>
    </lineage>
</organism>
<dbReference type="GO" id="GO:0008483">
    <property type="term" value="F:transaminase activity"/>
    <property type="evidence" value="ECO:0007669"/>
    <property type="project" value="UniProtKB-KW"/>
</dbReference>
<keyword evidence="8" id="KW-0808">Transferase</keyword>
<feature type="domain" description="HTH gntR-type" evidence="7">
    <location>
        <begin position="4"/>
        <end position="72"/>
    </location>
</feature>
<dbReference type="Proteomes" id="UP001219956">
    <property type="component" value="Unassembled WGS sequence"/>
</dbReference>
<comment type="similarity">
    <text evidence="1">In the C-terminal section; belongs to the class-I pyridoxal-phosphate-dependent aminotransferase family.</text>
</comment>
<accession>A0ABT5J0Q6</accession>
<dbReference type="InterPro" id="IPR004839">
    <property type="entry name" value="Aminotransferase_I/II_large"/>
</dbReference>
<evidence type="ECO:0000256" key="1">
    <source>
        <dbReference type="ARBA" id="ARBA00005384"/>
    </source>
</evidence>
<dbReference type="InterPro" id="IPR051446">
    <property type="entry name" value="HTH_trans_reg/aminotransferase"/>
</dbReference>
<dbReference type="PANTHER" id="PTHR46577:SF2">
    <property type="entry name" value="TRANSCRIPTIONAL REGULATORY PROTEIN"/>
    <property type="match status" value="1"/>
</dbReference>
<dbReference type="InterPro" id="IPR015421">
    <property type="entry name" value="PyrdxlP-dep_Trfase_major"/>
</dbReference>
<dbReference type="Gene3D" id="3.90.1150.10">
    <property type="entry name" value="Aspartate Aminotransferase, domain 1"/>
    <property type="match status" value="1"/>
</dbReference>
<dbReference type="CDD" id="cd00609">
    <property type="entry name" value="AAT_like"/>
    <property type="match status" value="1"/>
</dbReference>
<dbReference type="SUPFAM" id="SSF53383">
    <property type="entry name" value="PLP-dependent transferases"/>
    <property type="match status" value="1"/>
</dbReference>
<keyword evidence="3" id="KW-0663">Pyridoxal phosphate</keyword>
<comment type="caution">
    <text evidence="8">The sequence shown here is derived from an EMBL/GenBank/DDBJ whole genome shotgun (WGS) entry which is preliminary data.</text>
</comment>
<dbReference type="Gene3D" id="3.40.640.10">
    <property type="entry name" value="Type I PLP-dependent aspartate aminotransferase-like (Major domain)"/>
    <property type="match status" value="1"/>
</dbReference>
<evidence type="ECO:0000313" key="8">
    <source>
        <dbReference type="EMBL" id="MDC7718372.1"/>
    </source>
</evidence>
<evidence type="ECO:0000313" key="9">
    <source>
        <dbReference type="Proteomes" id="UP001219956"/>
    </source>
</evidence>
<dbReference type="RefSeq" id="WP_272752620.1">
    <property type="nucleotide sequence ID" value="NZ_JAQQLF010000019.1"/>
</dbReference>
<evidence type="ECO:0000256" key="5">
    <source>
        <dbReference type="ARBA" id="ARBA00023125"/>
    </source>
</evidence>
<keyword evidence="4" id="KW-0805">Transcription regulation</keyword>
<proteinExistence type="inferred from homology"/>
<dbReference type="InterPro" id="IPR000524">
    <property type="entry name" value="Tscrpt_reg_HTH_GntR"/>
</dbReference>
<protein>
    <recommendedName>
        <fullName evidence="2">Putative 8-amino-7-oxononanoate synthase</fullName>
    </recommendedName>
</protein>
<dbReference type="SMART" id="SM00345">
    <property type="entry name" value="HTH_GNTR"/>
    <property type="match status" value="1"/>
</dbReference>
<evidence type="ECO:0000256" key="6">
    <source>
        <dbReference type="ARBA" id="ARBA00023163"/>
    </source>
</evidence>
<sequence>MENATLYQQLADDLSSAINRGTLPPGSRLPSVRKTAHSRQLSLNTVVAAYRVLEDRGLVEARPQSGYYVKARLASPARGALREAGPAQGTDGAVLDLIGAALQAQQTPGYIDMALACPRGGDFYPAGKLARLMGQVLRKSPGLVSNYALPPGSERLRTQIARRGLELGMALQADNIILTHGAMEALQLALRAVCRHGDTVGIESPTYFNLLPLFASLGLKAVEIPTDPQHGLSLDALEMLLSEQRLQAVVAMPNVHNPLGCSMSTDNKKRLAALVNRYQVPLIEDALYAELQFGDALQPAVKAYDQDGWVIVCASYTKTLAPDFRVGWLEGGRFGADIKKLKFASSIAEPLVLCETLGAFLESGGYDHHLRSLKRRYTLHIDKVRALIAAHFPPGTRATHPSGGFLIWVELPDGYDTVKLFDLAIHERISISPGPLYSPSGRYRNALRLSCCQPLDERFINALRTVGELAARCKANSGT</sequence>
<dbReference type="CDD" id="cd07377">
    <property type="entry name" value="WHTH_GntR"/>
    <property type="match status" value="1"/>
</dbReference>
<keyword evidence="5" id="KW-0238">DNA-binding</keyword>
<dbReference type="Pfam" id="PF00155">
    <property type="entry name" value="Aminotran_1_2"/>
    <property type="match status" value="1"/>
</dbReference>
<gene>
    <name evidence="8" type="ORF">PQU95_14260</name>
</gene>
<dbReference type="Pfam" id="PF00392">
    <property type="entry name" value="GntR"/>
    <property type="match status" value="1"/>
</dbReference>
<evidence type="ECO:0000256" key="2">
    <source>
        <dbReference type="ARBA" id="ARBA00021531"/>
    </source>
</evidence>
<dbReference type="PROSITE" id="PS50949">
    <property type="entry name" value="HTH_GNTR"/>
    <property type="match status" value="1"/>
</dbReference>
<reference evidence="8 9" key="1">
    <citation type="submission" date="2023-01" db="EMBL/GenBank/DDBJ databases">
        <title>Novel species of the genus Vogesella isolated from rivers.</title>
        <authorList>
            <person name="Lu H."/>
        </authorList>
    </citation>
    <scope>NUCLEOTIDE SEQUENCE [LARGE SCALE GENOMIC DNA]</scope>
    <source>
        <strain evidence="8 9">DC21W</strain>
    </source>
</reference>
<keyword evidence="6" id="KW-0804">Transcription</keyword>
<dbReference type="PANTHER" id="PTHR46577">
    <property type="entry name" value="HTH-TYPE TRANSCRIPTIONAL REGULATORY PROTEIN GABR"/>
    <property type="match status" value="1"/>
</dbReference>
<dbReference type="Gene3D" id="1.10.10.10">
    <property type="entry name" value="Winged helix-like DNA-binding domain superfamily/Winged helix DNA-binding domain"/>
    <property type="match status" value="1"/>
</dbReference>
<name>A0ABT5J0Q6_9NEIS</name>
<evidence type="ECO:0000259" key="7">
    <source>
        <dbReference type="PROSITE" id="PS50949"/>
    </source>
</evidence>
<dbReference type="EMBL" id="JAQQLF010000019">
    <property type="protein sequence ID" value="MDC7718372.1"/>
    <property type="molecule type" value="Genomic_DNA"/>
</dbReference>
<dbReference type="InterPro" id="IPR036390">
    <property type="entry name" value="WH_DNA-bd_sf"/>
</dbReference>
<dbReference type="InterPro" id="IPR036388">
    <property type="entry name" value="WH-like_DNA-bd_sf"/>
</dbReference>